<gene>
    <name evidence="2" type="ORF">LDC_03715</name>
</gene>
<evidence type="ECO:0000259" key="1">
    <source>
        <dbReference type="Pfam" id="PF13649"/>
    </source>
</evidence>
<dbReference type="PANTHER" id="PTHR47473">
    <property type="entry name" value="BTA1P"/>
    <property type="match status" value="1"/>
</dbReference>
<dbReference type="Gene3D" id="3.40.50.150">
    <property type="entry name" value="Vaccinia Virus protein VP39"/>
    <property type="match status" value="1"/>
</dbReference>
<organism evidence="2">
    <name type="scientific">uncultured microorganism</name>
    <dbReference type="NCBI Taxonomy" id="358574"/>
    <lineage>
        <taxon>unclassified sequences</taxon>
        <taxon>environmental samples</taxon>
    </lineage>
</organism>
<dbReference type="InterPro" id="IPR029063">
    <property type="entry name" value="SAM-dependent_MTases_sf"/>
</dbReference>
<dbReference type="InterPro" id="IPR041698">
    <property type="entry name" value="Methyltransf_25"/>
</dbReference>
<sequence>MSGLASDARILWAMLRGLPQGATHAQRLDAFYAPQADRYDSFREGLLHGRDELVAMLPVRRGGHIVELGGGTGRNAERFGPRLARLDSYTLVELSAPMLAKARERAARLPGLRVVEGDAATWRPGKPADCAFFSYSLTMIPDWRAAIDNAIALVRPGGLVASVDFYVSAAAAAPGMRQHGPLTRWFWPRWFGHDGVRLDPAHLDYLRSRLQAVALHERSGTVPWLPGLRVPHYLFVGRRRAHPLP</sequence>
<reference evidence="2" key="1">
    <citation type="submission" date="2011-04" db="EMBL/GenBank/DDBJ databases">
        <title>Taxonomic and functional metagenomic profiling of the microbial community in the anoxic sediment of a brackish shallow lake (Laguna de Carrizo Central Spain).</title>
        <authorList>
            <consortium name="CONSOLIDER consortium CSD2007-00005"/>
            <person name="Guazzaroni M.-E."/>
            <person name="Richter M."/>
            <person name="Garcia-Salamanca A."/>
            <person name="Yarza P."/>
            <person name="Ferrer M."/>
        </authorList>
    </citation>
    <scope>NUCLEOTIDE SEQUENCE</scope>
</reference>
<dbReference type="EMBL" id="JF805220">
    <property type="protein sequence ID" value="AEI30554.1"/>
    <property type="molecule type" value="Genomic_DNA"/>
</dbReference>
<dbReference type="SUPFAM" id="SSF53335">
    <property type="entry name" value="S-adenosyl-L-methionine-dependent methyltransferases"/>
    <property type="match status" value="1"/>
</dbReference>
<keyword evidence="2" id="KW-0489">Methyltransferase</keyword>
<dbReference type="Pfam" id="PF13649">
    <property type="entry name" value="Methyltransf_25"/>
    <property type="match status" value="1"/>
</dbReference>
<dbReference type="AlphaFoldDB" id="F8UHP7"/>
<dbReference type="PANTHER" id="PTHR47473:SF1">
    <property type="entry name" value="METHYLTRANSFERASE DOMAIN-CONTAINING PROTEIN"/>
    <property type="match status" value="1"/>
</dbReference>
<dbReference type="EC" id="2.1.1.8" evidence="2"/>
<dbReference type="CDD" id="cd02440">
    <property type="entry name" value="AdoMet_MTases"/>
    <property type="match status" value="1"/>
</dbReference>
<proteinExistence type="predicted"/>
<evidence type="ECO:0000313" key="2">
    <source>
        <dbReference type="EMBL" id="AEI30554.1"/>
    </source>
</evidence>
<dbReference type="GO" id="GO:0046539">
    <property type="term" value="F:histamine N-methyltransferase activity"/>
    <property type="evidence" value="ECO:0007669"/>
    <property type="project" value="UniProtKB-EC"/>
</dbReference>
<dbReference type="GO" id="GO:0032259">
    <property type="term" value="P:methylation"/>
    <property type="evidence" value="ECO:0007669"/>
    <property type="project" value="UniProtKB-KW"/>
</dbReference>
<name>F8UHP7_9ZZZZ</name>
<keyword evidence="2" id="KW-0808">Transferase</keyword>
<accession>F8UHP7</accession>
<protein>
    <submittedName>
        <fullName evidence="2">Methyltransferase type 12 domain-containing protein</fullName>
        <ecNumber evidence="2">2.1.1.8</ecNumber>
    </submittedName>
</protein>
<feature type="domain" description="Methyltransferase" evidence="1">
    <location>
        <begin position="65"/>
        <end position="158"/>
    </location>
</feature>